<accession>A0A7M5UTS6</accession>
<keyword evidence="2" id="KW-0472">Membrane</keyword>
<reference evidence="4" key="1">
    <citation type="submission" date="2021-01" db="UniProtKB">
        <authorList>
            <consortium name="EnsemblMetazoa"/>
        </authorList>
    </citation>
    <scope>IDENTIFICATION</scope>
</reference>
<dbReference type="SUPFAM" id="SSF49562">
    <property type="entry name" value="C2 domain (Calcium/lipid-binding domain, CaLB)"/>
    <property type="match status" value="2"/>
</dbReference>
<dbReference type="PANTHER" id="PTHR46129:SF2">
    <property type="entry name" value="SYNAPTOTAGMIN 14, ISOFORM D"/>
    <property type="match status" value="1"/>
</dbReference>
<dbReference type="CDD" id="cd08408">
    <property type="entry name" value="C2B_Synaptotagmin-14_16"/>
    <property type="match status" value="1"/>
</dbReference>
<dbReference type="PROSITE" id="PS50004">
    <property type="entry name" value="C2"/>
    <property type="match status" value="2"/>
</dbReference>
<sequence>MILHATTPPPPPPEVPVPAIVFLCVLCGCIIILCIVYQLLKRDMCCNFEAGLGEIEKATKNGYTELTEHFYDFDETEGPTTDDDPQSRKSSRRSSRRSSYDLTATSQSGGEMGVDSSSIYGGESIDIRISGPEDEAQRHAGKILFEFNYTPETQKLSVTVIKAADVPSKARGGSSAIQVRLVLLPTKGQRFKTKVRPASNPVFNETFIFMYVDQIAISQFQIRIRIYGQERYNQGRLIGELIQPLKELNLFNPATEENQVWKTLAPRALTSADSMYDLSDTTSVGSPGFGSPILGGSQSSLTGHSSAPELLISLCYASLTGRLTVEVLKASNLRHLQLQRAPDTYVKVSMFNAVGQQLAKSKTSIRRLMFEPEYNETFVFQIIEFDLASVSLMFSIMNIKKMRRKEILGWFSIGKDNTSEEELFHWREMLEAKGKKVRKWHILSAVNRSFDDEY</sequence>
<dbReference type="AlphaFoldDB" id="A0A7M5UTS6"/>
<dbReference type="Gene3D" id="2.60.40.150">
    <property type="entry name" value="C2 domain"/>
    <property type="match status" value="2"/>
</dbReference>
<proteinExistence type="predicted"/>
<feature type="region of interest" description="Disordered" evidence="1">
    <location>
        <begin position="71"/>
        <end position="116"/>
    </location>
</feature>
<protein>
    <recommendedName>
        <fullName evidence="3">C2 domain-containing protein</fullName>
    </recommendedName>
</protein>
<dbReference type="EnsemblMetazoa" id="CLYHEMT004065.1">
    <property type="protein sequence ID" value="CLYHEMP004065.1"/>
    <property type="gene ID" value="CLYHEMG004065"/>
</dbReference>
<evidence type="ECO:0000313" key="4">
    <source>
        <dbReference type="EnsemblMetazoa" id="CLYHEMP004065.1"/>
    </source>
</evidence>
<dbReference type="Proteomes" id="UP000594262">
    <property type="component" value="Unplaced"/>
</dbReference>
<evidence type="ECO:0000256" key="1">
    <source>
        <dbReference type="SAM" id="MobiDB-lite"/>
    </source>
</evidence>
<evidence type="ECO:0000259" key="3">
    <source>
        <dbReference type="PROSITE" id="PS50004"/>
    </source>
</evidence>
<dbReference type="InterPro" id="IPR043541">
    <property type="entry name" value="SYT14/14L/16"/>
</dbReference>
<dbReference type="Pfam" id="PF00168">
    <property type="entry name" value="C2"/>
    <property type="match status" value="2"/>
</dbReference>
<keyword evidence="5" id="KW-1185">Reference proteome</keyword>
<evidence type="ECO:0000256" key="2">
    <source>
        <dbReference type="SAM" id="Phobius"/>
    </source>
</evidence>
<feature type="transmembrane region" description="Helical" evidence="2">
    <location>
        <begin position="20"/>
        <end position="40"/>
    </location>
</feature>
<dbReference type="GO" id="GO:0005543">
    <property type="term" value="F:phospholipid binding"/>
    <property type="evidence" value="ECO:0007669"/>
    <property type="project" value="TreeGrafter"/>
</dbReference>
<dbReference type="CDD" id="cd08389">
    <property type="entry name" value="C2A_Synaptotagmin-14_16"/>
    <property type="match status" value="1"/>
</dbReference>
<dbReference type="SMART" id="SM00239">
    <property type="entry name" value="C2"/>
    <property type="match status" value="2"/>
</dbReference>
<dbReference type="InterPro" id="IPR035892">
    <property type="entry name" value="C2_domain_sf"/>
</dbReference>
<name>A0A7M5UTS6_9CNID</name>
<dbReference type="OrthoDB" id="5978493at2759"/>
<feature type="compositionally biased region" description="Acidic residues" evidence="1">
    <location>
        <begin position="73"/>
        <end position="84"/>
    </location>
</feature>
<evidence type="ECO:0000313" key="5">
    <source>
        <dbReference type="Proteomes" id="UP000594262"/>
    </source>
</evidence>
<dbReference type="RefSeq" id="XP_066923127.1">
    <property type="nucleotide sequence ID" value="XM_067067026.1"/>
</dbReference>
<feature type="domain" description="C2" evidence="3">
    <location>
        <begin position="139"/>
        <end position="258"/>
    </location>
</feature>
<keyword evidence="2" id="KW-0812">Transmembrane</keyword>
<feature type="compositionally biased region" description="Polar residues" evidence="1">
    <location>
        <begin position="100"/>
        <end position="116"/>
    </location>
</feature>
<dbReference type="InterPro" id="IPR000008">
    <property type="entry name" value="C2_dom"/>
</dbReference>
<dbReference type="PANTHER" id="PTHR46129">
    <property type="entry name" value="SYNAPTOTAGMIN 14, ISOFORM D"/>
    <property type="match status" value="1"/>
</dbReference>
<organism evidence="4 5">
    <name type="scientific">Clytia hemisphaerica</name>
    <dbReference type="NCBI Taxonomy" id="252671"/>
    <lineage>
        <taxon>Eukaryota</taxon>
        <taxon>Metazoa</taxon>
        <taxon>Cnidaria</taxon>
        <taxon>Hydrozoa</taxon>
        <taxon>Hydroidolina</taxon>
        <taxon>Leptothecata</taxon>
        <taxon>Obeliida</taxon>
        <taxon>Clytiidae</taxon>
        <taxon>Clytia</taxon>
    </lineage>
</organism>
<feature type="domain" description="C2" evidence="3">
    <location>
        <begin position="306"/>
        <end position="441"/>
    </location>
</feature>
<dbReference type="GeneID" id="136810468"/>
<keyword evidence="2" id="KW-1133">Transmembrane helix</keyword>